<accession>A0ABP9YUB9</accession>
<evidence type="ECO:0000313" key="7">
    <source>
        <dbReference type="EMBL" id="GAA5810453.1"/>
    </source>
</evidence>
<feature type="transmembrane region" description="Helical" evidence="6">
    <location>
        <begin position="334"/>
        <end position="360"/>
    </location>
</feature>
<dbReference type="EMBL" id="BAABUK010000007">
    <property type="protein sequence ID" value="GAA5810453.1"/>
    <property type="molecule type" value="Genomic_DNA"/>
</dbReference>
<evidence type="ECO:0000256" key="5">
    <source>
        <dbReference type="ARBA" id="ARBA00023136"/>
    </source>
</evidence>
<feature type="transmembrane region" description="Helical" evidence="6">
    <location>
        <begin position="399"/>
        <end position="421"/>
    </location>
</feature>
<dbReference type="InterPro" id="IPR036259">
    <property type="entry name" value="MFS_trans_sf"/>
</dbReference>
<evidence type="ECO:0000256" key="3">
    <source>
        <dbReference type="ARBA" id="ARBA00022692"/>
    </source>
</evidence>
<dbReference type="Gene3D" id="1.20.1250.20">
    <property type="entry name" value="MFS general substrate transporter like domains"/>
    <property type="match status" value="1"/>
</dbReference>
<evidence type="ECO:0000256" key="4">
    <source>
        <dbReference type="ARBA" id="ARBA00022989"/>
    </source>
</evidence>
<feature type="transmembrane region" description="Helical" evidence="6">
    <location>
        <begin position="100"/>
        <end position="120"/>
    </location>
</feature>
<comment type="caution">
    <text evidence="7">The sequence shown here is derived from an EMBL/GenBank/DDBJ whole genome shotgun (WGS) entry which is preliminary data.</text>
</comment>
<gene>
    <name evidence="7" type="ORF">MFLAVUS_003874</name>
</gene>
<reference evidence="7 8" key="1">
    <citation type="submission" date="2024-04" db="EMBL/GenBank/DDBJ databases">
        <title>genome sequences of Mucor flavus KT1a and Helicostylum pulchrum KT1b strains isolated from the surface of a dry-aged beef.</title>
        <authorList>
            <person name="Toyotome T."/>
            <person name="Hosono M."/>
            <person name="Torimaru M."/>
            <person name="Fukuda K."/>
            <person name="Mikami N."/>
        </authorList>
    </citation>
    <scope>NUCLEOTIDE SEQUENCE [LARGE SCALE GENOMIC DNA]</scope>
    <source>
        <strain evidence="7 8">KT1a</strain>
    </source>
</reference>
<dbReference type="PANTHER" id="PTHR23502">
    <property type="entry name" value="MAJOR FACILITATOR SUPERFAMILY"/>
    <property type="match status" value="1"/>
</dbReference>
<dbReference type="SUPFAM" id="SSF103473">
    <property type="entry name" value="MFS general substrate transporter"/>
    <property type="match status" value="1"/>
</dbReference>
<dbReference type="InterPro" id="IPR011701">
    <property type="entry name" value="MFS"/>
</dbReference>
<keyword evidence="3 6" id="KW-0812">Transmembrane</keyword>
<keyword evidence="2" id="KW-0813">Transport</keyword>
<evidence type="ECO:0000313" key="8">
    <source>
        <dbReference type="Proteomes" id="UP001473302"/>
    </source>
</evidence>
<feature type="transmembrane region" description="Helical" evidence="6">
    <location>
        <begin position="140"/>
        <end position="160"/>
    </location>
</feature>
<feature type="transmembrane region" description="Helical" evidence="6">
    <location>
        <begin position="264"/>
        <end position="285"/>
    </location>
</feature>
<feature type="transmembrane region" description="Helical" evidence="6">
    <location>
        <begin position="305"/>
        <end position="327"/>
    </location>
</feature>
<evidence type="ECO:0008006" key="9">
    <source>
        <dbReference type="Google" id="ProtNLM"/>
    </source>
</evidence>
<protein>
    <recommendedName>
        <fullName evidence="9">Major facilitator superfamily (MFS) profile domain-containing protein</fullName>
    </recommendedName>
</protein>
<evidence type="ECO:0000256" key="2">
    <source>
        <dbReference type="ARBA" id="ARBA00022448"/>
    </source>
</evidence>
<feature type="transmembrane region" description="Helical" evidence="6">
    <location>
        <begin position="167"/>
        <end position="187"/>
    </location>
</feature>
<keyword evidence="5 6" id="KW-0472">Membrane</keyword>
<dbReference type="PANTHER" id="PTHR23502:SF132">
    <property type="entry name" value="POLYAMINE TRANSPORTER 2-RELATED"/>
    <property type="match status" value="1"/>
</dbReference>
<evidence type="ECO:0000256" key="6">
    <source>
        <dbReference type="SAM" id="Phobius"/>
    </source>
</evidence>
<keyword evidence="4 6" id="KW-1133">Transmembrane helix</keyword>
<feature type="transmembrane region" description="Helical" evidence="6">
    <location>
        <begin position="228"/>
        <end position="252"/>
    </location>
</feature>
<proteinExistence type="predicted"/>
<name>A0ABP9YUB9_9FUNG</name>
<comment type="subcellular location">
    <subcellularLocation>
        <location evidence="1">Membrane</location>
        <topology evidence="1">Multi-pass membrane protein</topology>
    </subcellularLocation>
</comment>
<dbReference type="Proteomes" id="UP001473302">
    <property type="component" value="Unassembled WGS sequence"/>
</dbReference>
<dbReference type="Pfam" id="PF07690">
    <property type="entry name" value="MFS_1"/>
    <property type="match status" value="1"/>
</dbReference>
<evidence type="ECO:0000256" key="1">
    <source>
        <dbReference type="ARBA" id="ARBA00004141"/>
    </source>
</evidence>
<organism evidence="7 8">
    <name type="scientific">Mucor flavus</name>
    <dbReference type="NCBI Taxonomy" id="439312"/>
    <lineage>
        <taxon>Eukaryota</taxon>
        <taxon>Fungi</taxon>
        <taxon>Fungi incertae sedis</taxon>
        <taxon>Mucoromycota</taxon>
        <taxon>Mucoromycotina</taxon>
        <taxon>Mucoromycetes</taxon>
        <taxon>Mucorales</taxon>
        <taxon>Mucorineae</taxon>
        <taxon>Mucoraceae</taxon>
        <taxon>Mucor</taxon>
    </lineage>
</organism>
<sequence>MKTFVAMCEKYQLLYVLTFMNIDLEKIAVSDEDNGSFESYHNEKATKTVAMKEDVEPVYNSKEDPRNPLVPASHDIMLYFNTDLTPLFWAPLSERIGRKWIYIIAMILYTGCFACVGQALGSGTISDLYEASERGKKMSYYILSLILGPPIAAIAGGYIDQYLGWRWIFYIMAIMGGALTLVSILFLSESLYRPERDNLPKPSTLGDRLRRMKFNPFASLILLKEPDVFLVCLSIGVSFGCFYFFVAILPSTFSPIYGFSPSQVGLCFIAGGLGNALGSVVVGHIDYRYCTYQKKKNGGVDCKEFKLKLMYAAIPFMFLGTLLYGWFLHYKLHWMGALAVFSCSAFGIMFTVTVVTNYLVESNLKVAASAVAASNFSRSLFAMIFSISAVKIREAMGDAWTYTFMAILMTVLYLVCTPIGFDTTILPLF</sequence>
<keyword evidence="8" id="KW-1185">Reference proteome</keyword>